<name>A0A1I1PC87_9BACT</name>
<dbReference type="STRING" id="662367.SAMN05216167_10367"/>
<dbReference type="AlphaFoldDB" id="A0A1I1PC87"/>
<organism evidence="1 2">
    <name type="scientific">Spirosoma endophyticum</name>
    <dbReference type="NCBI Taxonomy" id="662367"/>
    <lineage>
        <taxon>Bacteria</taxon>
        <taxon>Pseudomonadati</taxon>
        <taxon>Bacteroidota</taxon>
        <taxon>Cytophagia</taxon>
        <taxon>Cytophagales</taxon>
        <taxon>Cytophagaceae</taxon>
        <taxon>Spirosoma</taxon>
    </lineage>
</organism>
<keyword evidence="2" id="KW-1185">Reference proteome</keyword>
<evidence type="ECO:0000313" key="2">
    <source>
        <dbReference type="Proteomes" id="UP000198598"/>
    </source>
</evidence>
<proteinExistence type="predicted"/>
<dbReference type="Proteomes" id="UP000198598">
    <property type="component" value="Unassembled WGS sequence"/>
</dbReference>
<reference evidence="1 2" key="1">
    <citation type="submission" date="2016-10" db="EMBL/GenBank/DDBJ databases">
        <authorList>
            <person name="de Groot N.N."/>
        </authorList>
    </citation>
    <scope>NUCLEOTIDE SEQUENCE [LARGE SCALE GENOMIC DNA]</scope>
    <source>
        <strain evidence="1 2">DSM 26130</strain>
    </source>
</reference>
<protein>
    <submittedName>
        <fullName evidence="1">Uncharacterized protein</fullName>
    </submittedName>
</protein>
<sequence length="49" mass="5408">MIVIRQPAGKGDAFFVTMVALKMPPTPEEIDKIFADHEMKVVGPPVKID</sequence>
<gene>
    <name evidence="1" type="ORF">SAMN05216167_10367</name>
</gene>
<dbReference type="EMBL" id="FOLQ01000003">
    <property type="protein sequence ID" value="SFD03590.1"/>
    <property type="molecule type" value="Genomic_DNA"/>
</dbReference>
<evidence type="ECO:0000313" key="1">
    <source>
        <dbReference type="EMBL" id="SFD03590.1"/>
    </source>
</evidence>
<accession>A0A1I1PC87</accession>
<dbReference type="RefSeq" id="WP_177236550.1">
    <property type="nucleotide sequence ID" value="NZ_FOLQ01000003.1"/>
</dbReference>